<feature type="transmembrane region" description="Helical" evidence="13">
    <location>
        <begin position="169"/>
        <end position="188"/>
    </location>
</feature>
<comment type="function">
    <text evidence="1">Odorant receptor.</text>
</comment>
<dbReference type="AlphaFoldDB" id="A0A8C6HUH1"/>
<evidence type="ECO:0000256" key="9">
    <source>
        <dbReference type="ARBA" id="ARBA00023136"/>
    </source>
</evidence>
<evidence type="ECO:0000256" key="4">
    <source>
        <dbReference type="ARBA" id="ARBA00022606"/>
    </source>
</evidence>
<dbReference type="PRINTS" id="PR00245">
    <property type="entry name" value="OLFACTORYR"/>
</dbReference>
<dbReference type="Proteomes" id="UP000694415">
    <property type="component" value="Unplaced"/>
</dbReference>
<evidence type="ECO:0000256" key="13">
    <source>
        <dbReference type="RuleBase" id="RU363047"/>
    </source>
</evidence>
<feature type="transmembrane region" description="Helical" evidence="13">
    <location>
        <begin position="51"/>
        <end position="76"/>
    </location>
</feature>
<dbReference type="SUPFAM" id="SSF81321">
    <property type="entry name" value="Family A G protein-coupled receptor-like"/>
    <property type="match status" value="1"/>
</dbReference>
<dbReference type="GO" id="GO:0004984">
    <property type="term" value="F:olfactory receptor activity"/>
    <property type="evidence" value="ECO:0007669"/>
    <property type="project" value="InterPro"/>
</dbReference>
<dbReference type="InterPro" id="IPR017452">
    <property type="entry name" value="GPCR_Rhodpsn_7TM"/>
</dbReference>
<dbReference type="InterPro" id="IPR050516">
    <property type="entry name" value="Olfactory_GPCR"/>
</dbReference>
<evidence type="ECO:0000259" key="14">
    <source>
        <dbReference type="PROSITE" id="PS50262"/>
    </source>
</evidence>
<dbReference type="GO" id="GO:0004930">
    <property type="term" value="F:G protein-coupled receptor activity"/>
    <property type="evidence" value="ECO:0007669"/>
    <property type="project" value="UniProtKB-KW"/>
</dbReference>
<evidence type="ECO:0000256" key="3">
    <source>
        <dbReference type="ARBA" id="ARBA00022475"/>
    </source>
</evidence>
<keyword evidence="5 12" id="KW-0812">Transmembrane</keyword>
<dbReference type="GO" id="GO:0005886">
    <property type="term" value="C:plasma membrane"/>
    <property type="evidence" value="ECO:0007669"/>
    <property type="project" value="UniProtKB-SubCell"/>
</dbReference>
<keyword evidence="8 12" id="KW-0297">G-protein coupled receptor</keyword>
<comment type="similarity">
    <text evidence="12">Belongs to the G-protein coupled receptor 1 family.</text>
</comment>
<dbReference type="InterPro" id="IPR000276">
    <property type="entry name" value="GPCR_Rhodpsn"/>
</dbReference>
<keyword evidence="3 13" id="KW-1003">Cell membrane</keyword>
<keyword evidence="7 13" id="KW-1133">Transmembrane helix</keyword>
<evidence type="ECO:0000256" key="2">
    <source>
        <dbReference type="ARBA" id="ARBA00004651"/>
    </source>
</evidence>
<evidence type="ECO:0000256" key="11">
    <source>
        <dbReference type="ARBA" id="ARBA00023224"/>
    </source>
</evidence>
<dbReference type="FunFam" id="1.20.1070.10:FF:000037">
    <property type="entry name" value="Olfactory receptor"/>
    <property type="match status" value="1"/>
</dbReference>
<dbReference type="Pfam" id="PF13853">
    <property type="entry name" value="7tm_4"/>
    <property type="match status" value="1"/>
</dbReference>
<evidence type="ECO:0000256" key="5">
    <source>
        <dbReference type="ARBA" id="ARBA00022692"/>
    </source>
</evidence>
<evidence type="ECO:0000256" key="7">
    <source>
        <dbReference type="ARBA" id="ARBA00022989"/>
    </source>
</evidence>
<reference evidence="15" key="2">
    <citation type="submission" date="2025-09" db="UniProtKB">
        <authorList>
            <consortium name="Ensembl"/>
        </authorList>
    </citation>
    <scope>IDENTIFICATION</scope>
</reference>
<dbReference type="InterPro" id="IPR000725">
    <property type="entry name" value="Olfact_rcpt"/>
</dbReference>
<feature type="transmembrane region" description="Helical" evidence="13">
    <location>
        <begin position="300"/>
        <end position="320"/>
    </location>
</feature>
<dbReference type="PROSITE" id="PS00237">
    <property type="entry name" value="G_PROTEIN_RECEP_F1_1"/>
    <property type="match status" value="1"/>
</dbReference>
<keyword evidence="10 12" id="KW-0675">Receptor</keyword>
<feature type="domain" description="G-protein coupled receptors family 1 profile" evidence="14">
    <location>
        <begin position="69"/>
        <end position="318"/>
    </location>
</feature>
<dbReference type="PROSITE" id="PS50262">
    <property type="entry name" value="G_PROTEIN_RECEP_F1_2"/>
    <property type="match status" value="1"/>
</dbReference>
<keyword evidence="9 13" id="KW-0472">Membrane</keyword>
<proteinExistence type="inferred from homology"/>
<keyword evidence="6 13" id="KW-0552">Olfaction</keyword>
<feature type="transmembrane region" description="Helical" evidence="13">
    <location>
        <begin position="129"/>
        <end position="148"/>
    </location>
</feature>
<dbReference type="GeneTree" id="ENSGT01050000244828"/>
<accession>A0A8C6HUH1</accession>
<keyword evidence="11 12" id="KW-0807">Transducer</keyword>
<comment type="subcellular location">
    <subcellularLocation>
        <location evidence="2 13">Cell membrane</location>
        <topology evidence="2 13">Multi-pass membrane protein</topology>
    </subcellularLocation>
</comment>
<protein>
    <recommendedName>
        <fullName evidence="13">Olfactory receptor</fullName>
    </recommendedName>
</protein>
<dbReference type="Ensembl" id="ENSMSIT00000034071.1">
    <property type="protein sequence ID" value="ENSMSIP00000027015.1"/>
    <property type="gene ID" value="ENSMSIG00000022809.1"/>
</dbReference>
<evidence type="ECO:0000313" key="15">
    <source>
        <dbReference type="Ensembl" id="ENSMSIP00000027015.1"/>
    </source>
</evidence>
<reference evidence="15" key="1">
    <citation type="submission" date="2025-08" db="UniProtKB">
        <authorList>
            <consortium name="Ensembl"/>
        </authorList>
    </citation>
    <scope>IDENTIFICATION</scope>
</reference>
<keyword evidence="4 13" id="KW-0716">Sensory transduction</keyword>
<feature type="transmembrane region" description="Helical" evidence="13">
    <location>
        <begin position="12"/>
        <end position="31"/>
    </location>
</feature>
<evidence type="ECO:0000256" key="6">
    <source>
        <dbReference type="ARBA" id="ARBA00022725"/>
    </source>
</evidence>
<name>A0A8C6HUH1_MUSSI</name>
<dbReference type="PANTHER" id="PTHR26452">
    <property type="entry name" value="OLFACTORY RECEPTOR"/>
    <property type="match status" value="1"/>
</dbReference>
<keyword evidence="16" id="KW-1185">Reference proteome</keyword>
<dbReference type="CDD" id="cd15227">
    <property type="entry name" value="7tmA_OR14-like"/>
    <property type="match status" value="1"/>
</dbReference>
<dbReference type="Gene3D" id="1.20.1070.10">
    <property type="entry name" value="Rhodopsin 7-helix transmembrane proteins"/>
    <property type="match status" value="1"/>
</dbReference>
<feature type="transmembrane region" description="Helical" evidence="13">
    <location>
        <begin position="228"/>
        <end position="253"/>
    </location>
</feature>
<evidence type="ECO:0000256" key="1">
    <source>
        <dbReference type="ARBA" id="ARBA00002936"/>
    </source>
</evidence>
<feature type="transmembrane region" description="Helical" evidence="13">
    <location>
        <begin position="265"/>
        <end position="288"/>
    </location>
</feature>
<organism evidence="15 16">
    <name type="scientific">Mus spicilegus</name>
    <name type="common">Mound-building mouse</name>
    <dbReference type="NCBI Taxonomy" id="10103"/>
    <lineage>
        <taxon>Eukaryota</taxon>
        <taxon>Metazoa</taxon>
        <taxon>Chordata</taxon>
        <taxon>Craniata</taxon>
        <taxon>Vertebrata</taxon>
        <taxon>Euteleostomi</taxon>
        <taxon>Mammalia</taxon>
        <taxon>Eutheria</taxon>
        <taxon>Euarchontoglires</taxon>
        <taxon>Glires</taxon>
        <taxon>Rodentia</taxon>
        <taxon>Myomorpha</taxon>
        <taxon>Muroidea</taxon>
        <taxon>Muridae</taxon>
        <taxon>Murinae</taxon>
        <taxon>Mus</taxon>
        <taxon>Mus</taxon>
    </lineage>
</organism>
<sequence length="348" mass="39196">MKIMPQSHSTAFIVLFYFPAATAIYVFKMIVENITTMRGFLLMGFSDNRELQILRALLFLVTYLLGSAGNVIIITITTLDPQLQSPMYYFLKHLSILDLSSLSVTVPQYVDSCLTQSGYISYGQCMLQIFFFTAFAWGELAILTVMSYDRYVAICLPLHYEVIMSPRKCTWAVAAVWLSGGISGTLYITGTLFIRFCGDKIIHQFFCDIPQLLKLSCSNDHLVIMDMVSFLTAVSFACFTGIVISYVHIFSTVLRMPSAESRSKVFSTCLPHLFVVSLFLSKGAFSYLNLTSDSSTALEFLLSIFYTVLPPTLNPVIYSLRNETIKNVVRKLLLSTKFTVRVIFSCCF</sequence>
<evidence type="ECO:0000313" key="16">
    <source>
        <dbReference type="Proteomes" id="UP000694415"/>
    </source>
</evidence>
<evidence type="ECO:0000256" key="12">
    <source>
        <dbReference type="RuleBase" id="RU000688"/>
    </source>
</evidence>
<evidence type="ECO:0000256" key="10">
    <source>
        <dbReference type="ARBA" id="ARBA00023170"/>
    </source>
</evidence>
<evidence type="ECO:0000256" key="8">
    <source>
        <dbReference type="ARBA" id="ARBA00023040"/>
    </source>
</evidence>
<dbReference type="PRINTS" id="PR00237">
    <property type="entry name" value="GPCRRHODOPSN"/>
</dbReference>